<evidence type="ECO:0000313" key="6">
    <source>
        <dbReference type="Proteomes" id="UP000307378"/>
    </source>
</evidence>
<dbReference type="PANTHER" id="PTHR45566:SF2">
    <property type="entry name" value="NARL SUBFAMILY"/>
    <property type="match status" value="1"/>
</dbReference>
<dbReference type="Proteomes" id="UP000307378">
    <property type="component" value="Unassembled WGS sequence"/>
</dbReference>
<dbReference type="GO" id="GO:0000160">
    <property type="term" value="P:phosphorelay signal transduction system"/>
    <property type="evidence" value="ECO:0007669"/>
    <property type="project" value="InterPro"/>
</dbReference>
<dbReference type="InterPro" id="IPR001789">
    <property type="entry name" value="Sig_transdc_resp-reg_receiver"/>
</dbReference>
<proteinExistence type="predicted"/>
<dbReference type="InterPro" id="IPR016032">
    <property type="entry name" value="Sig_transdc_resp-reg_C-effctor"/>
</dbReference>
<gene>
    <name evidence="5" type="ORF">FAA86_00650</name>
</gene>
<dbReference type="SUPFAM" id="SSF46894">
    <property type="entry name" value="C-terminal effector domain of the bipartite response regulators"/>
    <property type="match status" value="1"/>
</dbReference>
<evidence type="ECO:0000259" key="3">
    <source>
        <dbReference type="PROSITE" id="PS50043"/>
    </source>
</evidence>
<evidence type="ECO:0000259" key="4">
    <source>
        <dbReference type="PROSITE" id="PS50110"/>
    </source>
</evidence>
<feature type="domain" description="HTH luxR-type" evidence="3">
    <location>
        <begin position="145"/>
        <end position="210"/>
    </location>
</feature>
<feature type="modified residue" description="4-aspartylphosphate" evidence="2">
    <location>
        <position position="59"/>
    </location>
</feature>
<dbReference type="InterPro" id="IPR051015">
    <property type="entry name" value="EvgA-like"/>
</dbReference>
<evidence type="ECO:0000256" key="1">
    <source>
        <dbReference type="ARBA" id="ARBA00023125"/>
    </source>
</evidence>
<dbReference type="PRINTS" id="PR00038">
    <property type="entry name" value="HTHLUXR"/>
</dbReference>
<dbReference type="InterPro" id="IPR000792">
    <property type="entry name" value="Tscrpt_reg_LuxR_C"/>
</dbReference>
<evidence type="ECO:0000313" key="5">
    <source>
        <dbReference type="EMBL" id="THV38914.1"/>
    </source>
</evidence>
<dbReference type="PROSITE" id="PS50043">
    <property type="entry name" value="HTH_LUXR_2"/>
    <property type="match status" value="1"/>
</dbReference>
<dbReference type="Pfam" id="PF00072">
    <property type="entry name" value="Response_reg"/>
    <property type="match status" value="1"/>
</dbReference>
<dbReference type="RefSeq" id="WP_113458922.1">
    <property type="nucleotide sequence ID" value="NZ_STGU01000001.1"/>
</dbReference>
<dbReference type="Gene3D" id="3.40.50.2300">
    <property type="match status" value="1"/>
</dbReference>
<dbReference type="PROSITE" id="PS50110">
    <property type="entry name" value="RESPONSE_REGULATORY"/>
    <property type="match status" value="1"/>
</dbReference>
<dbReference type="PANTHER" id="PTHR45566">
    <property type="entry name" value="HTH-TYPE TRANSCRIPTIONAL REGULATOR YHJB-RELATED"/>
    <property type="match status" value="1"/>
</dbReference>
<accession>A0A4S8QEC6</accession>
<organism evidence="5 6">
    <name type="scientific">Rhizobium rosettiformans W3</name>
    <dbReference type="NCBI Taxonomy" id="538378"/>
    <lineage>
        <taxon>Bacteria</taxon>
        <taxon>Pseudomonadati</taxon>
        <taxon>Pseudomonadota</taxon>
        <taxon>Alphaproteobacteria</taxon>
        <taxon>Hyphomicrobiales</taxon>
        <taxon>Rhizobiaceae</taxon>
        <taxon>Rhizobium/Agrobacterium group</taxon>
        <taxon>Rhizobium</taxon>
    </lineage>
</organism>
<dbReference type="GO" id="GO:0006355">
    <property type="term" value="P:regulation of DNA-templated transcription"/>
    <property type="evidence" value="ECO:0007669"/>
    <property type="project" value="InterPro"/>
</dbReference>
<dbReference type="SUPFAM" id="SSF52172">
    <property type="entry name" value="CheY-like"/>
    <property type="match status" value="1"/>
</dbReference>
<evidence type="ECO:0000256" key="2">
    <source>
        <dbReference type="PROSITE-ProRule" id="PRU00169"/>
    </source>
</evidence>
<dbReference type="GO" id="GO:0003677">
    <property type="term" value="F:DNA binding"/>
    <property type="evidence" value="ECO:0007669"/>
    <property type="project" value="UniProtKB-KW"/>
</dbReference>
<dbReference type="Pfam" id="PF00196">
    <property type="entry name" value="GerE"/>
    <property type="match status" value="1"/>
</dbReference>
<keyword evidence="2" id="KW-0597">Phosphoprotein</keyword>
<keyword evidence="1" id="KW-0238">DNA-binding</keyword>
<reference evidence="5 6" key="1">
    <citation type="submission" date="2019-04" db="EMBL/GenBank/DDBJ databases">
        <title>genome sequence of strain W3.</title>
        <authorList>
            <person name="Gao J."/>
            <person name="Sun J."/>
        </authorList>
    </citation>
    <scope>NUCLEOTIDE SEQUENCE [LARGE SCALE GENOMIC DNA]</scope>
    <source>
        <strain evidence="5 6">W3</strain>
    </source>
</reference>
<dbReference type="AlphaFoldDB" id="A0A4S8QEC6"/>
<dbReference type="SMART" id="SM00421">
    <property type="entry name" value="HTH_LUXR"/>
    <property type="match status" value="1"/>
</dbReference>
<name>A0A4S8QEC6_9HYPH</name>
<dbReference type="CDD" id="cd06170">
    <property type="entry name" value="LuxR_C_like"/>
    <property type="match status" value="1"/>
</dbReference>
<protein>
    <submittedName>
        <fullName evidence="5">Response regulator transcription factor</fullName>
    </submittedName>
</protein>
<sequence length="214" mass="24030">MDYTSKIRVLVLDDNPVLVDGLNFLINSTRQLHAILLAQRDQELCEAIKRLEPDVIVADPNFLDRTLAECGLELHELRAGAKLIAYCDARETRSGETYINRGYSGVVTKTVASPRLLRAIKSVHAGDVVIDETVLALSERSLQPCEVDQRKLSTKEEFVLRHVALGKAMKEIAADIQLSAKTVETYKYRAIKKLDLRTRSDIVNYAISVGWLQH</sequence>
<dbReference type="InterPro" id="IPR011006">
    <property type="entry name" value="CheY-like_superfamily"/>
</dbReference>
<dbReference type="EMBL" id="STGU01000001">
    <property type="protein sequence ID" value="THV38914.1"/>
    <property type="molecule type" value="Genomic_DNA"/>
</dbReference>
<comment type="caution">
    <text evidence="5">The sequence shown here is derived from an EMBL/GenBank/DDBJ whole genome shotgun (WGS) entry which is preliminary data.</text>
</comment>
<feature type="domain" description="Response regulatory" evidence="4">
    <location>
        <begin position="8"/>
        <end position="124"/>
    </location>
</feature>